<accession>A0ABQ3VYF5</accession>
<reference evidence="2 3" key="1">
    <citation type="journal article" date="2021" name="Int. J. Syst. Evol. Microbiol.">
        <title>Lentilactobacillus fungorum sp. nov., isolated from spent mushroom substrates.</title>
        <authorList>
            <person name="Tohno M."/>
            <person name="Tanizawa Y."/>
            <person name="Kojima Y."/>
            <person name="Sakamoto M."/>
            <person name="Ohkuma M."/>
            <person name="Kobayashi H."/>
        </authorList>
    </citation>
    <scope>NUCLEOTIDE SEQUENCE [LARGE SCALE GENOMIC DNA]</scope>
    <source>
        <strain evidence="2 3">YK48G</strain>
    </source>
</reference>
<organism evidence="2 3">
    <name type="scientific">Lentilactobacillus fungorum</name>
    <dbReference type="NCBI Taxonomy" id="2201250"/>
    <lineage>
        <taxon>Bacteria</taxon>
        <taxon>Bacillati</taxon>
        <taxon>Bacillota</taxon>
        <taxon>Bacilli</taxon>
        <taxon>Lactobacillales</taxon>
        <taxon>Lactobacillaceae</taxon>
        <taxon>Lentilactobacillus</taxon>
    </lineage>
</organism>
<proteinExistence type="predicted"/>
<keyword evidence="3" id="KW-1185">Reference proteome</keyword>
<comment type="caution">
    <text evidence="2">The sequence shown here is derived from an EMBL/GenBank/DDBJ whole genome shotgun (WGS) entry which is preliminary data.</text>
</comment>
<evidence type="ECO:0000313" key="2">
    <source>
        <dbReference type="EMBL" id="GHP13923.1"/>
    </source>
</evidence>
<gene>
    <name evidence="2" type="ORF">YK48G_13480</name>
</gene>
<keyword evidence="1" id="KW-1133">Transmembrane helix</keyword>
<sequence length="287" mass="32480">MGTMSDRQISNKLRPIELFKVIFLVVFSLLAIMTVTHQAAASQYNFQPVIDDQLNILTAKQKQQITAENDRLAQKPRKQQIWFISSAAKPSDFDKVNSPLDLETIQEDGGLDLDMLQDAAGDLQDDFIKEYTGYSYNGLTDTDLTKADSITIIAVLPNFKYHVLPMLSADGVNANGGVRNFFLSKRLNFQDEGQENVTHTVNVISHFINQDVAVKNLSAGPQFEEVVFWSIVLIVVITIIYWLIKRHNYHGPKRTSFWDSDGDAKYDNGFLDGWYFGENSGDDTFKH</sequence>
<feature type="transmembrane region" description="Helical" evidence="1">
    <location>
        <begin position="226"/>
        <end position="244"/>
    </location>
</feature>
<name>A0ABQ3VYF5_9LACO</name>
<evidence type="ECO:0000256" key="1">
    <source>
        <dbReference type="SAM" id="Phobius"/>
    </source>
</evidence>
<keyword evidence="1" id="KW-0812">Transmembrane</keyword>
<evidence type="ECO:0008006" key="4">
    <source>
        <dbReference type="Google" id="ProtNLM"/>
    </source>
</evidence>
<keyword evidence="1" id="KW-0472">Membrane</keyword>
<evidence type="ECO:0000313" key="3">
    <source>
        <dbReference type="Proteomes" id="UP000604765"/>
    </source>
</evidence>
<dbReference type="Proteomes" id="UP000604765">
    <property type="component" value="Unassembled WGS sequence"/>
</dbReference>
<dbReference type="EMBL" id="BNJR01000012">
    <property type="protein sequence ID" value="GHP13923.1"/>
    <property type="molecule type" value="Genomic_DNA"/>
</dbReference>
<protein>
    <recommendedName>
        <fullName evidence="4">TPM domain-containing protein</fullName>
    </recommendedName>
</protein>